<dbReference type="VEuPathDB" id="AmoebaDB:ACA1_092680"/>
<dbReference type="EMBL" id="KB008103">
    <property type="protein sequence ID" value="ELR12735.1"/>
    <property type="molecule type" value="Genomic_DNA"/>
</dbReference>
<dbReference type="EC" id="2.7.7.102" evidence="3"/>
<dbReference type="KEGG" id="acan:ACA1_092680"/>
<dbReference type="GO" id="GO:0003682">
    <property type="term" value="F:chromatin binding"/>
    <property type="evidence" value="ECO:0007669"/>
    <property type="project" value="TreeGrafter"/>
</dbReference>
<evidence type="ECO:0000256" key="4">
    <source>
        <dbReference type="ARBA" id="ARBA00047303"/>
    </source>
</evidence>
<keyword evidence="7" id="KW-1185">Reference proteome</keyword>
<dbReference type="GeneID" id="14913650"/>
<dbReference type="GO" id="GO:0003887">
    <property type="term" value="F:DNA-directed DNA polymerase activity"/>
    <property type="evidence" value="ECO:0007669"/>
    <property type="project" value="UniProtKB-EC"/>
</dbReference>
<evidence type="ECO:0000256" key="3">
    <source>
        <dbReference type="ARBA" id="ARBA00044768"/>
    </source>
</evidence>
<reference evidence="6 7" key="1">
    <citation type="journal article" date="2013" name="Genome Biol.">
        <title>Genome of Acanthamoeba castellanii highlights extensive lateral gene transfer and early evolution of tyrosine kinase signaling.</title>
        <authorList>
            <person name="Clarke M."/>
            <person name="Lohan A.J."/>
            <person name="Liu B."/>
            <person name="Lagkouvardos I."/>
            <person name="Roy S."/>
            <person name="Zafar N."/>
            <person name="Bertelli C."/>
            <person name="Schilde C."/>
            <person name="Kianianmomeni A."/>
            <person name="Burglin T.R."/>
            <person name="Frech C."/>
            <person name="Turcotte B."/>
            <person name="Kopec K.O."/>
            <person name="Synnott J.M."/>
            <person name="Choo C."/>
            <person name="Paponov I."/>
            <person name="Finkler A."/>
            <person name="Soon Heng Tan C."/>
            <person name="Hutchins A.P."/>
            <person name="Weinmeier T."/>
            <person name="Rattei T."/>
            <person name="Chu J.S."/>
            <person name="Gimenez G."/>
            <person name="Irimia M."/>
            <person name="Rigden D.J."/>
            <person name="Fitzpatrick D.A."/>
            <person name="Lorenzo-Morales J."/>
            <person name="Bateman A."/>
            <person name="Chiu C.H."/>
            <person name="Tang P."/>
            <person name="Hegemann P."/>
            <person name="Fromm H."/>
            <person name="Raoult D."/>
            <person name="Greub G."/>
            <person name="Miranda-Saavedra D."/>
            <person name="Chen N."/>
            <person name="Nash P."/>
            <person name="Ginger M.L."/>
            <person name="Horn M."/>
            <person name="Schaap P."/>
            <person name="Caler L."/>
            <person name="Loftus B."/>
        </authorList>
    </citation>
    <scope>NUCLEOTIDE SEQUENCE [LARGE SCALE GENOMIC DNA]</scope>
    <source>
        <strain evidence="6 7">Neff</strain>
    </source>
</reference>
<feature type="region of interest" description="Disordered" evidence="5">
    <location>
        <begin position="542"/>
        <end position="581"/>
    </location>
</feature>
<comment type="catalytic activity">
    <reaction evidence="4">
        <text>DNA(n) + a 2'-deoxyribonucleoside 5'-triphosphate = DNA(n+1) + diphosphate</text>
        <dbReference type="Rhea" id="RHEA:22508"/>
        <dbReference type="Rhea" id="RHEA-COMP:17339"/>
        <dbReference type="Rhea" id="RHEA-COMP:17340"/>
        <dbReference type="ChEBI" id="CHEBI:33019"/>
        <dbReference type="ChEBI" id="CHEBI:61560"/>
        <dbReference type="ChEBI" id="CHEBI:173112"/>
        <dbReference type="EC" id="2.7.7.7"/>
    </reaction>
    <physiologicalReaction direction="left-to-right" evidence="4">
        <dbReference type="Rhea" id="RHEA:22509"/>
    </physiologicalReaction>
</comment>
<organism evidence="6 7">
    <name type="scientific">Acanthamoeba castellanii (strain ATCC 30010 / Neff)</name>
    <dbReference type="NCBI Taxonomy" id="1257118"/>
    <lineage>
        <taxon>Eukaryota</taxon>
        <taxon>Amoebozoa</taxon>
        <taxon>Discosea</taxon>
        <taxon>Longamoebia</taxon>
        <taxon>Centramoebida</taxon>
        <taxon>Acanthamoebidae</taxon>
        <taxon>Acanthamoeba</taxon>
    </lineage>
</organism>
<dbReference type="GO" id="GO:0042276">
    <property type="term" value="P:error-prone translesion synthesis"/>
    <property type="evidence" value="ECO:0007669"/>
    <property type="project" value="InterPro"/>
</dbReference>
<feature type="region of interest" description="Disordered" evidence="5">
    <location>
        <begin position="154"/>
        <end position="177"/>
    </location>
</feature>
<evidence type="ECO:0000313" key="7">
    <source>
        <dbReference type="Proteomes" id="UP000011083"/>
    </source>
</evidence>
<name>L8GI31_ACACF</name>
<dbReference type="OMA" id="IHQSPRP"/>
<accession>L8GI31</accession>
<dbReference type="GO" id="GO:0009411">
    <property type="term" value="P:response to UV"/>
    <property type="evidence" value="ECO:0007669"/>
    <property type="project" value="TreeGrafter"/>
</dbReference>
<feature type="compositionally biased region" description="Polar residues" evidence="5">
    <location>
        <begin position="550"/>
        <end position="562"/>
    </location>
</feature>
<dbReference type="GO" id="GO:0031297">
    <property type="term" value="P:replication fork processing"/>
    <property type="evidence" value="ECO:0007669"/>
    <property type="project" value="TreeGrafter"/>
</dbReference>
<dbReference type="Proteomes" id="UP000011083">
    <property type="component" value="Unassembled WGS sequence"/>
</dbReference>
<dbReference type="PANTHER" id="PTHR31399">
    <property type="entry name" value="DNA-DIRECTED PRIMASE / POLYMERASE PROTEIN"/>
    <property type="match status" value="1"/>
</dbReference>
<dbReference type="PANTHER" id="PTHR31399:SF0">
    <property type="entry name" value="DNA-DIRECTED PRIMASE_POLYMERASE PROTEIN"/>
    <property type="match status" value="1"/>
</dbReference>
<gene>
    <name evidence="6" type="ORF">ACA1_092680</name>
</gene>
<dbReference type="OrthoDB" id="5988181at2759"/>
<evidence type="ECO:0000256" key="5">
    <source>
        <dbReference type="SAM" id="MobiDB-lite"/>
    </source>
</evidence>
<dbReference type="GO" id="GO:0005759">
    <property type="term" value="C:mitochondrial matrix"/>
    <property type="evidence" value="ECO:0007669"/>
    <property type="project" value="TreeGrafter"/>
</dbReference>
<proteinExistence type="predicted"/>
<comment type="catalytic activity">
    <reaction evidence="2">
        <text>ssDNA + n NTP = ssDNA/pppN(pN)n-1 hybrid + (n-1) diphosphate.</text>
        <dbReference type="EC" id="2.7.7.102"/>
    </reaction>
</comment>
<evidence type="ECO:0000313" key="6">
    <source>
        <dbReference type="EMBL" id="ELR12735.1"/>
    </source>
</evidence>
<dbReference type="RefSeq" id="XP_004334748.1">
    <property type="nucleotide sequence ID" value="XM_004334700.1"/>
</dbReference>
<evidence type="ECO:0000256" key="2">
    <source>
        <dbReference type="ARBA" id="ARBA00044677"/>
    </source>
</evidence>
<feature type="compositionally biased region" description="Basic and acidic residues" evidence="5">
    <location>
        <begin position="563"/>
        <end position="581"/>
    </location>
</feature>
<dbReference type="GO" id="GO:0005634">
    <property type="term" value="C:nucleus"/>
    <property type="evidence" value="ECO:0007669"/>
    <property type="project" value="TreeGrafter"/>
</dbReference>
<dbReference type="AlphaFoldDB" id="L8GI31"/>
<sequence length="600" mass="67367">MTSLHLGGPAGLRTYIVTTYKEFWKRYTQAEPALRNYYEMIREGVCCNLYFDIEFLKAENPHIMVGGHEEALMKAFTRLVGREAQLFFALPFRVRRRHFVDLDSSDARKFSRHLILRMPDNYVFANNHHCGHFVKMLHHKLSLLRQLHAREREQAAAAVGGEGEGEGNEEHEPLPSQDKMAGISSEMLDRFFVMNDKGKEVFIVDMGVYTRNRNFRLIYSTKVGKQLFLRPSAINRYAPPPQQNRRSDEEVEEEEEMSYAWFLSSLVTRVGEDKETDMMKVYLLSCEPVPSEDGRETLFYSHYLTPLTLLPSLVTGLFASPVGAASSSHHSTSASSHSSSVPALTFSPPPLTGASVGRYSLLPAPAVFMPRVTPECSPNPAGAATTTTPTALYSPLFTSPYQPALPYYALPSSTSSSSSSYSSNYLPSAYSSSSSSSFGSGFPAIDEFIAGHVGGERPGRRGGFRSVRRWNALIVYSITHNRYCENIGREHKSNHIMIVVDLRSATFYQKCYDPDCQAIDYRSPEYALPPDICPTTTVFSSSVPPTATTHEQPANTIINNNSDGEHQRHNHHEDQDNDDDRFLSDETLYQSIMDNPSLWP</sequence>
<dbReference type="Pfam" id="PF03121">
    <property type="entry name" value="Herpes_UL52"/>
    <property type="match status" value="1"/>
</dbReference>
<protein>
    <recommendedName>
        <fullName evidence="1">DNA-directed primase/polymerase protein</fullName>
        <ecNumber evidence="3">2.7.7.102</ecNumber>
    </recommendedName>
</protein>
<dbReference type="GO" id="GO:0006264">
    <property type="term" value="P:mitochondrial DNA replication"/>
    <property type="evidence" value="ECO:0007669"/>
    <property type="project" value="TreeGrafter"/>
</dbReference>
<dbReference type="InterPro" id="IPR044917">
    <property type="entry name" value="PRIMPOL"/>
</dbReference>
<evidence type="ECO:0000256" key="1">
    <source>
        <dbReference type="ARBA" id="ARBA00026139"/>
    </source>
</evidence>